<reference evidence="3" key="1">
    <citation type="submission" date="2022-11" db="EMBL/GenBank/DDBJ databases">
        <authorList>
            <person name="Somphong A."/>
            <person name="Phongsopitanun W."/>
        </authorList>
    </citation>
    <scope>NUCLEOTIDE SEQUENCE</scope>
    <source>
        <strain evidence="3">Pm04-4</strain>
    </source>
</reference>
<feature type="region of interest" description="Disordered" evidence="1">
    <location>
        <begin position="714"/>
        <end position="740"/>
    </location>
</feature>
<feature type="transmembrane region" description="Helical" evidence="2">
    <location>
        <begin position="663"/>
        <end position="681"/>
    </location>
</feature>
<name>A0ABT4AUN5_9ACTN</name>
<feature type="transmembrane region" description="Helical" evidence="2">
    <location>
        <begin position="349"/>
        <end position="370"/>
    </location>
</feature>
<feature type="transmembrane region" description="Helical" evidence="2">
    <location>
        <begin position="632"/>
        <end position="651"/>
    </location>
</feature>
<keyword evidence="2" id="KW-1133">Transmembrane helix</keyword>
<feature type="transmembrane region" description="Helical" evidence="2">
    <location>
        <begin position="21"/>
        <end position="43"/>
    </location>
</feature>
<evidence type="ECO:0000256" key="1">
    <source>
        <dbReference type="SAM" id="MobiDB-lite"/>
    </source>
</evidence>
<feature type="transmembrane region" description="Helical" evidence="2">
    <location>
        <begin position="546"/>
        <end position="566"/>
    </location>
</feature>
<keyword evidence="2" id="KW-0812">Transmembrane</keyword>
<dbReference type="EMBL" id="JAPNTZ010000003">
    <property type="protein sequence ID" value="MCY1137960.1"/>
    <property type="molecule type" value="Genomic_DNA"/>
</dbReference>
<feature type="transmembrane region" description="Helical" evidence="2">
    <location>
        <begin position="449"/>
        <end position="469"/>
    </location>
</feature>
<feature type="transmembrane region" description="Helical" evidence="2">
    <location>
        <begin position="421"/>
        <end position="442"/>
    </location>
</feature>
<protein>
    <submittedName>
        <fullName evidence="3">Uncharacterized protein</fullName>
    </submittedName>
</protein>
<feature type="transmembrane region" description="Helical" evidence="2">
    <location>
        <begin position="489"/>
        <end position="509"/>
    </location>
</feature>
<dbReference type="RefSeq" id="WP_267561933.1">
    <property type="nucleotide sequence ID" value="NZ_JAPNTZ010000003.1"/>
</dbReference>
<sequence length="740" mass="75969">MRVLDRLRRVRPASMPVRRRVATWVPYLMVALIAVAGIVGLTIRPATDNNTGTADYVIVAGSAGLRWDDLDPQRTPTLWSEASKGSIGWLSVRSAMRVTCPSDGWLTLGAGNYAAWPRHTTGSQCEPAAPALTQPDDIGANLTDQRSVVQDNQDRLPYGAVPGALAESVRCTYAFGPAAAMAAARPFGRVDKYQPSLPADATGLLSECNLSIVDLGTISGSGAQRQEQVRAADAILARIVAARPQRSLLMVAGVSDTERSSRLHVAIAEGEGWNGGWLTSAGTGRDGYLQLIDLAPTVLTALAKPAPEKLFAGRTAAVVEGRPADVADAMLGVHNADHRSVAQNAVAGIFFKVLAGLQILMFLLAVPVMVRARRHTGPRGPALPSARLVAVLELALIAAALAIPAALLADATPWWRYGHPAWVFGSVTALFIVIGTALVRLAPRYGRTLWPLGATAGIGAVVVGFDLLTGAQLQLNGVAGYSAVSGGRYAGVGGVGLGVFVAGLLVLAGSLGQWIAKPWRPVVVVLIGGVGVVIVGSPYLGADPVGAIAVTAGVCVAAAITTGGWLTFSRFAWAALAGLAVTIGFAVVDLRRPAADQGIVGRLLTELGNGTAGPAMQRAAAANGQALLDSPLTFLAVAGVLMLAFCQFSPWGGLNRLFGLHPALRAAGAGVTVAVLIAGVLNGSALTVAGAAAATAVPTAVLTALRVLLHAADRTRPEGETDGPGGPALRVPAHDRGSSG</sequence>
<feature type="transmembrane region" description="Helical" evidence="2">
    <location>
        <begin position="571"/>
        <end position="588"/>
    </location>
</feature>
<evidence type="ECO:0000313" key="3">
    <source>
        <dbReference type="EMBL" id="MCY1137960.1"/>
    </source>
</evidence>
<evidence type="ECO:0000256" key="2">
    <source>
        <dbReference type="SAM" id="Phobius"/>
    </source>
</evidence>
<feature type="transmembrane region" description="Helical" evidence="2">
    <location>
        <begin position="687"/>
        <end position="709"/>
    </location>
</feature>
<keyword evidence="4" id="KW-1185">Reference proteome</keyword>
<feature type="transmembrane region" description="Helical" evidence="2">
    <location>
        <begin position="521"/>
        <end position="540"/>
    </location>
</feature>
<keyword evidence="2" id="KW-0472">Membrane</keyword>
<accession>A0ABT4AUN5</accession>
<organism evidence="3 4">
    <name type="scientific">Paractinoplanes pyxinae</name>
    <dbReference type="NCBI Taxonomy" id="2997416"/>
    <lineage>
        <taxon>Bacteria</taxon>
        <taxon>Bacillati</taxon>
        <taxon>Actinomycetota</taxon>
        <taxon>Actinomycetes</taxon>
        <taxon>Micromonosporales</taxon>
        <taxon>Micromonosporaceae</taxon>
        <taxon>Paractinoplanes</taxon>
    </lineage>
</organism>
<gene>
    <name evidence="3" type="ORF">OWR29_08115</name>
</gene>
<dbReference type="Proteomes" id="UP001151002">
    <property type="component" value="Unassembled WGS sequence"/>
</dbReference>
<feature type="transmembrane region" description="Helical" evidence="2">
    <location>
        <begin position="390"/>
        <end position="409"/>
    </location>
</feature>
<comment type="caution">
    <text evidence="3">The sequence shown here is derived from an EMBL/GenBank/DDBJ whole genome shotgun (WGS) entry which is preliminary data.</text>
</comment>
<proteinExistence type="predicted"/>
<evidence type="ECO:0000313" key="4">
    <source>
        <dbReference type="Proteomes" id="UP001151002"/>
    </source>
</evidence>